<feature type="compositionally biased region" description="Low complexity" evidence="11">
    <location>
        <begin position="1093"/>
        <end position="1106"/>
    </location>
</feature>
<dbReference type="Pfam" id="PF02889">
    <property type="entry name" value="Sec63"/>
    <property type="match status" value="1"/>
</dbReference>
<feature type="domain" description="Helicase ATP-binding" evidence="12">
    <location>
        <begin position="38"/>
        <end position="257"/>
    </location>
</feature>
<dbReference type="CDD" id="cd18795">
    <property type="entry name" value="SF2_C_Ski2"/>
    <property type="match status" value="1"/>
</dbReference>
<evidence type="ECO:0000256" key="8">
    <source>
        <dbReference type="ARBA" id="ARBA00034617"/>
    </source>
</evidence>
<dbReference type="InterPro" id="IPR014001">
    <property type="entry name" value="Helicase_ATP-bd"/>
</dbReference>
<evidence type="ECO:0000259" key="12">
    <source>
        <dbReference type="PROSITE" id="PS51192"/>
    </source>
</evidence>
<dbReference type="SMART" id="SM00490">
    <property type="entry name" value="HELICc"/>
    <property type="match status" value="1"/>
</dbReference>
<dbReference type="InterPro" id="IPR027417">
    <property type="entry name" value="P-loop_NTPase"/>
</dbReference>
<dbReference type="Pfam" id="PF00270">
    <property type="entry name" value="DEAD"/>
    <property type="match status" value="1"/>
</dbReference>
<dbReference type="OrthoDB" id="5575at2759"/>
<comment type="catalytic activity">
    <reaction evidence="10">
        <text>ATP + H2O = ADP + phosphate + H(+)</text>
        <dbReference type="Rhea" id="RHEA:13065"/>
        <dbReference type="ChEBI" id="CHEBI:15377"/>
        <dbReference type="ChEBI" id="CHEBI:15378"/>
        <dbReference type="ChEBI" id="CHEBI:30616"/>
        <dbReference type="ChEBI" id="CHEBI:43474"/>
        <dbReference type="ChEBI" id="CHEBI:456216"/>
        <dbReference type="EC" id="5.6.2.4"/>
    </reaction>
</comment>
<dbReference type="GO" id="GO:0051321">
    <property type="term" value="P:meiotic cell cycle"/>
    <property type="evidence" value="ECO:0007669"/>
    <property type="project" value="UniProtKB-KW"/>
</dbReference>
<dbReference type="GO" id="GO:0003676">
    <property type="term" value="F:nucleic acid binding"/>
    <property type="evidence" value="ECO:0007669"/>
    <property type="project" value="InterPro"/>
</dbReference>
<dbReference type="Gene3D" id="1.10.10.10">
    <property type="entry name" value="Winged helix-like DNA-binding domain superfamily/Winged helix DNA-binding domain"/>
    <property type="match status" value="1"/>
</dbReference>
<evidence type="ECO:0000256" key="1">
    <source>
        <dbReference type="ARBA" id="ARBA00010140"/>
    </source>
</evidence>
<dbReference type="RefSeq" id="XP_028882407.1">
    <property type="nucleotide sequence ID" value="XM_029026292.1"/>
</dbReference>
<dbReference type="InterPro" id="IPR052247">
    <property type="entry name" value="Meiotic_Crossover_Helicase"/>
</dbReference>
<evidence type="ECO:0000256" key="9">
    <source>
        <dbReference type="ARBA" id="ARBA00034808"/>
    </source>
</evidence>
<dbReference type="GeneID" id="39986072"/>
<dbReference type="Pfam" id="PF00271">
    <property type="entry name" value="Helicase_C"/>
    <property type="match status" value="1"/>
</dbReference>
<dbReference type="InterPro" id="IPR004179">
    <property type="entry name" value="Sec63-dom"/>
</dbReference>
<reference evidence="14 15" key="1">
    <citation type="submission" date="2017-03" db="EMBL/GenBank/DDBJ databases">
        <title>An alternative strategy for trypanosome survival in the mammalian bloodstream revealed through genome and transcriptome analysis of the ubiquitous bovine parasite Trypanosoma (Megatrypanum) theileri.</title>
        <authorList>
            <person name="Kelly S."/>
            <person name="Ivens A."/>
            <person name="Mott A."/>
            <person name="O'Neill E."/>
            <person name="Emms D."/>
            <person name="Macleod O."/>
            <person name="Voorheis P."/>
            <person name="Matthews J."/>
            <person name="Matthews K."/>
            <person name="Carrington M."/>
        </authorList>
    </citation>
    <scope>NUCLEOTIDE SEQUENCE [LARGE SCALE GENOMIC DNA]</scope>
    <source>
        <strain evidence="14">Edinburgh</strain>
    </source>
</reference>
<dbReference type="InterPro" id="IPR057842">
    <property type="entry name" value="WH_MER3"/>
</dbReference>
<feature type="domain" description="Helicase C-terminal" evidence="13">
    <location>
        <begin position="292"/>
        <end position="489"/>
    </location>
</feature>
<evidence type="ECO:0000256" key="5">
    <source>
        <dbReference type="ARBA" id="ARBA00022840"/>
    </source>
</evidence>
<organism evidence="14 15">
    <name type="scientific">Trypanosoma theileri</name>
    <dbReference type="NCBI Taxonomy" id="67003"/>
    <lineage>
        <taxon>Eukaryota</taxon>
        <taxon>Discoba</taxon>
        <taxon>Euglenozoa</taxon>
        <taxon>Kinetoplastea</taxon>
        <taxon>Metakinetoplastina</taxon>
        <taxon>Trypanosomatida</taxon>
        <taxon>Trypanosomatidae</taxon>
        <taxon>Trypanosoma</taxon>
    </lineage>
</organism>
<accession>A0A1X0NUQ2</accession>
<comment type="similarity">
    <text evidence="1">Belongs to the helicase family. SKI2 subfamily.</text>
</comment>
<dbReference type="GO" id="GO:0043138">
    <property type="term" value="F:3'-5' DNA helicase activity"/>
    <property type="evidence" value="ECO:0007669"/>
    <property type="project" value="UniProtKB-EC"/>
</dbReference>
<dbReference type="PROSITE" id="PS51192">
    <property type="entry name" value="HELICASE_ATP_BIND_1"/>
    <property type="match status" value="1"/>
</dbReference>
<gene>
    <name evidence="14" type="ORF">TM35_000172130</name>
</gene>
<dbReference type="GO" id="GO:0005524">
    <property type="term" value="F:ATP binding"/>
    <property type="evidence" value="ECO:0007669"/>
    <property type="project" value="UniProtKB-KW"/>
</dbReference>
<dbReference type="SUPFAM" id="SSF52540">
    <property type="entry name" value="P-loop containing nucleoside triphosphate hydrolases"/>
    <property type="match status" value="1"/>
</dbReference>
<dbReference type="InterPro" id="IPR036388">
    <property type="entry name" value="WH-like_DNA-bd_sf"/>
</dbReference>
<keyword evidence="6" id="KW-0413">Isomerase</keyword>
<sequence length="1350" mass="149561">MVSLIVRCCMSFAWDCLGPLASYLPYSTLTRVQECVIPTLLQSNDNVVVAAPTGSGKTALLEAAMLRLFSDRLIPESSDAARTVTANVAAASSSMKGVMKSEGMADRKAVYVCPIKALASEKYTLWREKFPTLSVVLETGDQEFLQAHGGGLLEVQKADIIITTPERWDSITRRWKEGVVWGLVASVALLLLDEVHTVSEERGAVLEAIVSRMKAIKASVNNRGSHSYSTRFVAISGTLPNIEDFAEWLQVPPSGVFSFTSADRPVPLTLRIISYPSTSNNPFAFDRFLTFKLFGLIRQFSEGKPSIVFCASRSEAINSALRIASDIKETASREGAKDRLQPSPDVDRLASTANDKQLRSLLLLGIAFHHAAMSMNDRVLVERMFREHYISVICTTTTLALGVNLPAHLVIIKGTTFFKSGRREDLPLSEVAQMSGRAGRPGLDSHGIALVLTMENKASLYESLRHGDSCTVVESRLHQKMVEHVNAEVALRTIHSFSLGVEWIKTTFLWIRLRHCPRHYGILFSTKEEELSFDREQFASELMRRMLLELEEQGCIIIRRDGVNIDNNESDGKKVCDLIDNPSCILESTRVGRSMARCYILLKTVELFNTETVQIRSKQNLISGDKKLKDVINTFNFSNILAILSRSTEFEDVHLRQGDRKHLNEINKTIRFPLNSGMRGGREVREDWHKVYVLIQAHLGHVTISDFSLRNDSVRLWTSAPRIARFLIDYAATLNSFSFIKESTLLQRCVEQRMWWDGPLLRQLDGIGENIVKSLLRGDIKNFDDILRADPRKLEALCGKNPPFGNELREKCLTIPQCELRLETSENSETVRVVITLTSSVLGKRDTQAVYRMVVMVGDITSDNVLLYRQFNSSDGQEKPLIFTFQVPHNFQGCIVGRVFTEHYLHGNNDATAKLTIGSSKGNDEKEEEEEKTKEVQKTSITNGVLSCKKKEKNTKELVNSSGAFDALCHDLRWVEGSSPNRDGNAPIVSFSESKKTPDRSITLLGCVENEMSILEDVNREESLSTDAGIVKNGGSPEAAASVHRQIPKDPMTEMDEDYKNLLKRTAEISSTLRCNLVSSAKNCKRPREDDSSISSTLSLQRSTSQYGERQEGSSVTLNSGSTVVLPRAISPDPEVFSCPGVDALRPSPRFLFGVQGAVPSRRVIHQTPYQFMGRGQVGLGNENDAVFHHYGGFTPMHFQPPEVSMCPPTFITPHNTYNGGGGGGGVRRSYPPALQLGGGFQYNSAANTRGGWYHGPDTAPRVPMAPMWHPEFTATVAAPAAQWPAARATRPFPTFNAPRPFSGAVQMHTAPPGASDATRVPTLESLYAVLNRNGGGAAPSVTAVRRGWW</sequence>
<dbReference type="EC" id="5.6.2.4" evidence="9"/>
<dbReference type="GO" id="GO:0016787">
    <property type="term" value="F:hydrolase activity"/>
    <property type="evidence" value="ECO:0007669"/>
    <property type="project" value="UniProtKB-KW"/>
</dbReference>
<feature type="region of interest" description="Disordered" evidence="11">
    <location>
        <begin position="917"/>
        <end position="938"/>
    </location>
</feature>
<keyword evidence="4 14" id="KW-0347">Helicase</keyword>
<dbReference type="Proteomes" id="UP000192257">
    <property type="component" value="Unassembled WGS sequence"/>
</dbReference>
<evidence type="ECO:0000256" key="10">
    <source>
        <dbReference type="ARBA" id="ARBA00048988"/>
    </source>
</evidence>
<dbReference type="VEuPathDB" id="TriTrypDB:TM35_000172130"/>
<comment type="caution">
    <text evidence="14">The sequence shown here is derived from an EMBL/GenBank/DDBJ whole genome shotgun (WGS) entry which is preliminary data.</text>
</comment>
<evidence type="ECO:0000256" key="6">
    <source>
        <dbReference type="ARBA" id="ARBA00023235"/>
    </source>
</evidence>
<dbReference type="STRING" id="67003.A0A1X0NUQ2"/>
<evidence type="ECO:0000256" key="2">
    <source>
        <dbReference type="ARBA" id="ARBA00022741"/>
    </source>
</evidence>
<dbReference type="Gene3D" id="3.40.50.300">
    <property type="entry name" value="P-loop containing nucleotide triphosphate hydrolases"/>
    <property type="match status" value="2"/>
</dbReference>
<keyword evidence="3" id="KW-0378">Hydrolase</keyword>
<feature type="region of interest" description="Disordered" evidence="11">
    <location>
        <begin position="1082"/>
        <end position="1119"/>
    </location>
</feature>
<proteinExistence type="inferred from homology"/>
<keyword evidence="7" id="KW-0469">Meiosis</keyword>
<keyword evidence="15" id="KW-1185">Reference proteome</keyword>
<dbReference type="SMART" id="SM00487">
    <property type="entry name" value="DEXDc"/>
    <property type="match status" value="1"/>
</dbReference>
<dbReference type="FunFam" id="1.10.10.10:FF:001143">
    <property type="entry name" value="DEAD/DEAH box helicase family protein"/>
    <property type="match status" value="1"/>
</dbReference>
<dbReference type="InterPro" id="IPR001650">
    <property type="entry name" value="Helicase_C-like"/>
</dbReference>
<comment type="catalytic activity">
    <reaction evidence="8">
        <text>Couples ATP hydrolysis with the unwinding of duplex DNA by translocating in the 3'-5' direction.</text>
        <dbReference type="EC" id="5.6.2.4"/>
    </reaction>
</comment>
<evidence type="ECO:0000256" key="4">
    <source>
        <dbReference type="ARBA" id="ARBA00022806"/>
    </source>
</evidence>
<evidence type="ECO:0000256" key="11">
    <source>
        <dbReference type="SAM" id="MobiDB-lite"/>
    </source>
</evidence>
<keyword evidence="5" id="KW-0067">ATP-binding</keyword>
<evidence type="ECO:0000256" key="3">
    <source>
        <dbReference type="ARBA" id="ARBA00022801"/>
    </source>
</evidence>
<dbReference type="PANTHER" id="PTHR47835">
    <property type="entry name" value="HFM1, ATP DEPENDENT DNA HELICASE HOMOLOG"/>
    <property type="match status" value="1"/>
</dbReference>
<dbReference type="SMART" id="SM00973">
    <property type="entry name" value="Sec63"/>
    <property type="match status" value="1"/>
</dbReference>
<dbReference type="Pfam" id="PF23445">
    <property type="entry name" value="WHD_SNRNP200"/>
    <property type="match status" value="1"/>
</dbReference>
<dbReference type="PROSITE" id="PS51194">
    <property type="entry name" value="HELICASE_CTER"/>
    <property type="match status" value="1"/>
</dbReference>
<dbReference type="SUPFAM" id="SSF158702">
    <property type="entry name" value="Sec63 N-terminal domain-like"/>
    <property type="match status" value="1"/>
</dbReference>
<evidence type="ECO:0000259" key="13">
    <source>
        <dbReference type="PROSITE" id="PS51194"/>
    </source>
</evidence>
<protein>
    <recommendedName>
        <fullName evidence="9">DNA 3'-5' helicase</fullName>
        <ecNumber evidence="9">5.6.2.4</ecNumber>
    </recommendedName>
</protein>
<evidence type="ECO:0000313" key="15">
    <source>
        <dbReference type="Proteomes" id="UP000192257"/>
    </source>
</evidence>
<dbReference type="EMBL" id="NBCO01000017">
    <property type="protein sequence ID" value="ORC88341.1"/>
    <property type="molecule type" value="Genomic_DNA"/>
</dbReference>
<evidence type="ECO:0000313" key="14">
    <source>
        <dbReference type="EMBL" id="ORC88341.1"/>
    </source>
</evidence>
<dbReference type="PANTHER" id="PTHR47835:SF3">
    <property type="entry name" value="HELICASE FOR MEIOSIS 1"/>
    <property type="match status" value="1"/>
</dbReference>
<evidence type="ECO:0000256" key="7">
    <source>
        <dbReference type="ARBA" id="ARBA00023254"/>
    </source>
</evidence>
<name>A0A1X0NUQ2_9TRYP</name>
<dbReference type="Gene3D" id="1.10.3380.10">
    <property type="entry name" value="Sec63 N-terminal domain-like domain"/>
    <property type="match status" value="1"/>
</dbReference>
<dbReference type="InterPro" id="IPR011545">
    <property type="entry name" value="DEAD/DEAH_box_helicase_dom"/>
</dbReference>
<keyword evidence="2" id="KW-0547">Nucleotide-binding</keyword>